<evidence type="ECO:0000313" key="2">
    <source>
        <dbReference type="Proteomes" id="UP000823631"/>
    </source>
</evidence>
<dbReference type="Proteomes" id="UP000823631">
    <property type="component" value="Unassembled WGS sequence"/>
</dbReference>
<name>A0A9D9GSZ5_9GAMM</name>
<reference evidence="1" key="1">
    <citation type="submission" date="2020-10" db="EMBL/GenBank/DDBJ databases">
        <authorList>
            <person name="Gilroy R."/>
        </authorList>
    </citation>
    <scope>NUCLEOTIDE SEQUENCE</scope>
    <source>
        <strain evidence="1">17213</strain>
    </source>
</reference>
<protein>
    <submittedName>
        <fullName evidence="1">Uncharacterized protein</fullName>
    </submittedName>
</protein>
<gene>
    <name evidence="1" type="ORF">IAB19_02985</name>
</gene>
<proteinExistence type="predicted"/>
<reference evidence="1" key="2">
    <citation type="journal article" date="2021" name="PeerJ">
        <title>Extensive microbial diversity within the chicken gut microbiome revealed by metagenomics and culture.</title>
        <authorList>
            <person name="Gilroy R."/>
            <person name="Ravi A."/>
            <person name="Getino M."/>
            <person name="Pursley I."/>
            <person name="Horton D.L."/>
            <person name="Alikhan N.F."/>
            <person name="Baker D."/>
            <person name="Gharbi K."/>
            <person name="Hall N."/>
            <person name="Watson M."/>
            <person name="Adriaenssens E.M."/>
            <person name="Foster-Nyarko E."/>
            <person name="Jarju S."/>
            <person name="Secka A."/>
            <person name="Antonio M."/>
            <person name="Oren A."/>
            <person name="Chaudhuri R.R."/>
            <person name="La Ragione R."/>
            <person name="Hildebrand F."/>
            <person name="Pallen M.J."/>
        </authorList>
    </citation>
    <scope>NUCLEOTIDE SEQUENCE</scope>
    <source>
        <strain evidence="1">17213</strain>
    </source>
</reference>
<comment type="caution">
    <text evidence="1">The sequence shown here is derived from an EMBL/GenBank/DDBJ whole genome shotgun (WGS) entry which is preliminary data.</text>
</comment>
<accession>A0A9D9GSZ5</accession>
<evidence type="ECO:0000313" key="1">
    <source>
        <dbReference type="EMBL" id="MBO8415329.1"/>
    </source>
</evidence>
<organism evidence="1 2">
    <name type="scientific">Candidatus Avisuccinivibrio stercorigallinarum</name>
    <dbReference type="NCBI Taxonomy" id="2840704"/>
    <lineage>
        <taxon>Bacteria</taxon>
        <taxon>Pseudomonadati</taxon>
        <taxon>Pseudomonadota</taxon>
        <taxon>Gammaproteobacteria</taxon>
        <taxon>Aeromonadales</taxon>
        <taxon>Succinivibrionaceae</taxon>
        <taxon>Succinivibrionaceae incertae sedis</taxon>
        <taxon>Candidatus Avisuccinivibrio</taxon>
    </lineage>
</organism>
<dbReference type="AlphaFoldDB" id="A0A9D9GSZ5"/>
<sequence>MYDFTLLYDERETLAKEAAKYQLSANAAAIFEHAVHYLTEDMQKIFLGPGDISELETPDAILLAHVDTWMAAFDKNQAVFDGYNAGQIGQDQVTAFISLHELCESVLKRVITQKTSLTITTMADCLNINLANLPDEELTALGDKVSGAMLEQLFALYEHNHDLLPLDLTELAFIPAATLYVNNVVTHIDPRFQALLDELTPRIQDEDSDGKILEIMTLALGRIAKCEKELGHSLRIKDYS</sequence>
<dbReference type="EMBL" id="JADINH010000059">
    <property type="protein sequence ID" value="MBO8415329.1"/>
    <property type="molecule type" value="Genomic_DNA"/>
</dbReference>